<keyword evidence="12" id="KW-1185">Reference proteome</keyword>
<evidence type="ECO:0000313" key="12">
    <source>
        <dbReference type="Proteomes" id="UP000276133"/>
    </source>
</evidence>
<dbReference type="GO" id="GO:0097745">
    <property type="term" value="P:mitochondrial tRNA 5'-end processing"/>
    <property type="evidence" value="ECO:0007669"/>
    <property type="project" value="TreeGrafter"/>
</dbReference>
<dbReference type="STRING" id="10195.A0A3M7R400"/>
<dbReference type="GO" id="GO:0005654">
    <property type="term" value="C:nucleoplasm"/>
    <property type="evidence" value="ECO:0007669"/>
    <property type="project" value="TreeGrafter"/>
</dbReference>
<dbReference type="InterPro" id="IPR038459">
    <property type="entry name" value="MT_TRM10-typ_sf"/>
</dbReference>
<evidence type="ECO:0000256" key="1">
    <source>
        <dbReference type="ARBA" id="ARBA00004173"/>
    </source>
</evidence>
<name>A0A3M7R400_BRAPC</name>
<comment type="caution">
    <text evidence="11">The sequence shown here is derived from an EMBL/GenBank/DDBJ whole genome shotgun (WGS) entry which is preliminary data.</text>
</comment>
<evidence type="ECO:0000256" key="5">
    <source>
        <dbReference type="ARBA" id="ARBA00022694"/>
    </source>
</evidence>
<evidence type="ECO:0000259" key="10">
    <source>
        <dbReference type="PROSITE" id="PS51675"/>
    </source>
</evidence>
<evidence type="ECO:0000313" key="11">
    <source>
        <dbReference type="EMBL" id="RNA18310.1"/>
    </source>
</evidence>
<dbReference type="EMBL" id="REGN01004264">
    <property type="protein sequence ID" value="RNA18310.1"/>
    <property type="molecule type" value="Genomic_DNA"/>
</dbReference>
<keyword evidence="6" id="KW-0809">Transit peptide</keyword>
<dbReference type="Gene3D" id="3.40.1280.30">
    <property type="match status" value="1"/>
</dbReference>
<dbReference type="PROSITE" id="PS51675">
    <property type="entry name" value="SAM_MT_TRM10"/>
    <property type="match status" value="1"/>
</dbReference>
<evidence type="ECO:0000256" key="4">
    <source>
        <dbReference type="ARBA" id="ARBA00022691"/>
    </source>
</evidence>
<keyword evidence="8" id="KW-0496">Mitochondrion</keyword>
<proteinExistence type="predicted"/>
<dbReference type="CDD" id="cd18102">
    <property type="entry name" value="Trm10_MRRP1"/>
    <property type="match status" value="1"/>
</dbReference>
<evidence type="ECO:0000256" key="9">
    <source>
        <dbReference type="ARBA" id="ARBA00029803"/>
    </source>
</evidence>
<reference evidence="11 12" key="1">
    <citation type="journal article" date="2018" name="Sci. Rep.">
        <title>Genomic signatures of local adaptation to the degree of environmental predictability in rotifers.</title>
        <authorList>
            <person name="Franch-Gras L."/>
            <person name="Hahn C."/>
            <person name="Garcia-Roger E.M."/>
            <person name="Carmona M.J."/>
            <person name="Serra M."/>
            <person name="Gomez A."/>
        </authorList>
    </citation>
    <scope>NUCLEOTIDE SEQUENCE [LARGE SCALE GENOMIC DNA]</scope>
    <source>
        <strain evidence="11">HYR1</strain>
    </source>
</reference>
<dbReference type="InterPro" id="IPR028564">
    <property type="entry name" value="MT_TRM10-typ"/>
</dbReference>
<gene>
    <name evidence="11" type="ORF">BpHYR1_039031</name>
</gene>
<feature type="domain" description="SAM-dependent MTase TRM10-type" evidence="10">
    <location>
        <begin position="172"/>
        <end position="367"/>
    </location>
</feature>
<dbReference type="InterPro" id="IPR025812">
    <property type="entry name" value="Trm10_C_MTase_dom"/>
</dbReference>
<dbReference type="InterPro" id="IPR007356">
    <property type="entry name" value="tRNA_m1G_MeTrfase_euk"/>
</dbReference>
<evidence type="ECO:0000256" key="2">
    <source>
        <dbReference type="ARBA" id="ARBA00022603"/>
    </source>
</evidence>
<keyword evidence="2" id="KW-0489">Methyltransferase</keyword>
<evidence type="ECO:0000256" key="8">
    <source>
        <dbReference type="ARBA" id="ARBA00023128"/>
    </source>
</evidence>
<sequence>MNIKLLNLFGLASKGSIKNVQCYFSINSKLNKSNNFEEDWFKKLTTSPSSERSSKRNTLNKFSELNLAEKQQVIKDMWHFRRENGLPVPKELNDKIISELLKCESYTHLGNSMVYMVKEEYYDFLKKQKKKELASREKRFFEIDNESEVMTNYPGRETYLKRVNNTEVRRFHRSKVLTSILLNEPSLVFDFRFTSMHTRIEHVKSLYRQYINVLSANRTSELPFQIYFCNYDQNTEFHKRYSQHLEYDSNLIFETEKNYLDIFPKNQLVYLSRDAKIKMTRYDPDKVYVVGSIIDVGDDRFKYCSYSQAKKDGIRCERLPLDDHVKWNRGQKSLNMDHLFNIFLCLKQGMEWRDAFEKSLPSRKLHFNYGENLKKN</sequence>
<protein>
    <recommendedName>
        <fullName evidence="9">RNA (guanine-9-)-methyltransferase domain-containing protein 1</fullName>
    </recommendedName>
</protein>
<dbReference type="GO" id="GO:0008168">
    <property type="term" value="F:methyltransferase activity"/>
    <property type="evidence" value="ECO:0007669"/>
    <property type="project" value="UniProtKB-KW"/>
</dbReference>
<dbReference type="OrthoDB" id="278300at2759"/>
<accession>A0A3M7R400</accession>
<keyword evidence="4" id="KW-0949">S-adenosyl-L-methionine</keyword>
<dbReference type="GO" id="GO:0005739">
    <property type="term" value="C:mitochondrion"/>
    <property type="evidence" value="ECO:0007669"/>
    <property type="project" value="UniProtKB-SubCell"/>
</dbReference>
<keyword evidence="5" id="KW-0819">tRNA processing</keyword>
<evidence type="ECO:0000256" key="7">
    <source>
        <dbReference type="ARBA" id="ARBA00023054"/>
    </source>
</evidence>
<organism evidence="11 12">
    <name type="scientific">Brachionus plicatilis</name>
    <name type="common">Marine rotifer</name>
    <name type="synonym">Brachionus muelleri</name>
    <dbReference type="NCBI Taxonomy" id="10195"/>
    <lineage>
        <taxon>Eukaryota</taxon>
        <taxon>Metazoa</taxon>
        <taxon>Spiralia</taxon>
        <taxon>Gnathifera</taxon>
        <taxon>Rotifera</taxon>
        <taxon>Eurotatoria</taxon>
        <taxon>Monogononta</taxon>
        <taxon>Pseudotrocha</taxon>
        <taxon>Ploima</taxon>
        <taxon>Brachionidae</taxon>
        <taxon>Brachionus</taxon>
    </lineage>
</organism>
<dbReference type="GO" id="GO:0000049">
    <property type="term" value="F:tRNA binding"/>
    <property type="evidence" value="ECO:0007669"/>
    <property type="project" value="TreeGrafter"/>
</dbReference>
<comment type="subcellular location">
    <subcellularLocation>
        <location evidence="1">Mitochondrion</location>
    </subcellularLocation>
</comment>
<evidence type="ECO:0000256" key="6">
    <source>
        <dbReference type="ARBA" id="ARBA00022946"/>
    </source>
</evidence>
<dbReference type="Proteomes" id="UP000276133">
    <property type="component" value="Unassembled WGS sequence"/>
</dbReference>
<evidence type="ECO:0000256" key="3">
    <source>
        <dbReference type="ARBA" id="ARBA00022679"/>
    </source>
</evidence>
<dbReference type="PANTHER" id="PTHR13563:SF5">
    <property type="entry name" value="TRNA METHYLTRANSFERASE 10 HOMOLOG C"/>
    <property type="match status" value="1"/>
</dbReference>
<dbReference type="PANTHER" id="PTHR13563">
    <property type="entry name" value="TRNA (GUANINE-9-) METHYLTRANSFERASE"/>
    <property type="match status" value="1"/>
</dbReference>
<dbReference type="AlphaFoldDB" id="A0A3M7R400"/>
<dbReference type="GO" id="GO:0032259">
    <property type="term" value="P:methylation"/>
    <property type="evidence" value="ECO:0007669"/>
    <property type="project" value="UniProtKB-KW"/>
</dbReference>
<keyword evidence="7" id="KW-0175">Coiled coil</keyword>
<dbReference type="GO" id="GO:0070131">
    <property type="term" value="P:positive regulation of mitochondrial translation"/>
    <property type="evidence" value="ECO:0007669"/>
    <property type="project" value="TreeGrafter"/>
</dbReference>
<keyword evidence="3" id="KW-0808">Transferase</keyword>